<proteinExistence type="predicted"/>
<name>A0A177G797_9PROT</name>
<organism evidence="2 3">
    <name type="scientific">Acetobacter malorum</name>
    <dbReference type="NCBI Taxonomy" id="178901"/>
    <lineage>
        <taxon>Bacteria</taxon>
        <taxon>Pseudomonadati</taxon>
        <taxon>Pseudomonadota</taxon>
        <taxon>Alphaproteobacteria</taxon>
        <taxon>Acetobacterales</taxon>
        <taxon>Acetobacteraceae</taxon>
        <taxon>Acetobacter</taxon>
    </lineage>
</organism>
<evidence type="ECO:0000313" key="3">
    <source>
        <dbReference type="Proteomes" id="UP000077349"/>
    </source>
</evidence>
<reference evidence="2 3" key="1">
    <citation type="submission" date="2016-03" db="EMBL/GenBank/DDBJ databases">
        <title>Draft genome sequence of Acetobacter malorum CECT 7742, a strain isolated from strawberry vinegar.</title>
        <authorList>
            <person name="Sainz F."/>
            <person name="Mas A."/>
            <person name="Torija M.J."/>
        </authorList>
    </citation>
    <scope>NUCLEOTIDE SEQUENCE [LARGE SCALE GENOMIC DNA]</scope>
    <source>
        <strain evidence="2 3">CECT 7742</strain>
    </source>
</reference>
<dbReference type="SUPFAM" id="SSF56634">
    <property type="entry name" value="Heme-dependent catalase-like"/>
    <property type="match status" value="1"/>
</dbReference>
<sequence>MAAKSTGPSRSALRWLGVAAAPAALALGFFWAGGWLSPNRVTQNRLMAELHDAGSYGHGFRRAHAKGVCVTGRFDASGAAASVSKAAIFREHSVPVVGRFALGAGQPYVADNPATVRSMALRFMPKRCAGMACRHEQSARASVAGRAGCFRLLFFPTS</sequence>
<dbReference type="AlphaFoldDB" id="A0A177G797"/>
<dbReference type="Proteomes" id="UP000077349">
    <property type="component" value="Unassembled WGS sequence"/>
</dbReference>
<dbReference type="GO" id="GO:0004096">
    <property type="term" value="F:catalase activity"/>
    <property type="evidence" value="ECO:0007669"/>
    <property type="project" value="UniProtKB-EC"/>
</dbReference>
<dbReference type="EMBL" id="LVHD01000018">
    <property type="protein sequence ID" value="OAG76172.1"/>
    <property type="molecule type" value="Genomic_DNA"/>
</dbReference>
<dbReference type="eggNOG" id="COG0753">
    <property type="taxonomic scope" value="Bacteria"/>
</dbReference>
<keyword evidence="2" id="KW-0560">Oxidoreductase</keyword>
<feature type="transmembrane region" description="Helical" evidence="1">
    <location>
        <begin position="12"/>
        <end position="36"/>
    </location>
</feature>
<keyword evidence="1" id="KW-0472">Membrane</keyword>
<keyword evidence="2" id="KW-0575">Peroxidase</keyword>
<dbReference type="PATRIC" id="fig|178901.16.peg.2068"/>
<evidence type="ECO:0000256" key="1">
    <source>
        <dbReference type="SAM" id="Phobius"/>
    </source>
</evidence>
<keyword evidence="1" id="KW-1133">Transmembrane helix</keyword>
<dbReference type="InterPro" id="IPR020835">
    <property type="entry name" value="Catalase_sf"/>
</dbReference>
<accession>A0A177G797</accession>
<keyword evidence="1" id="KW-0812">Transmembrane</keyword>
<gene>
    <name evidence="2" type="ORF">Amal_01943</name>
</gene>
<dbReference type="GO" id="GO:0020037">
    <property type="term" value="F:heme binding"/>
    <property type="evidence" value="ECO:0007669"/>
    <property type="project" value="InterPro"/>
</dbReference>
<evidence type="ECO:0000313" key="2">
    <source>
        <dbReference type="EMBL" id="OAG76172.1"/>
    </source>
</evidence>
<dbReference type="Gene3D" id="2.40.180.10">
    <property type="entry name" value="Catalase core domain"/>
    <property type="match status" value="1"/>
</dbReference>
<comment type="caution">
    <text evidence="2">The sequence shown here is derived from an EMBL/GenBank/DDBJ whole genome shotgun (WGS) entry which is preliminary data.</text>
</comment>
<protein>
    <submittedName>
        <fullName evidence="2">Catalase</fullName>
        <ecNumber evidence="2">1.11.1.6</ecNumber>
    </submittedName>
</protein>
<dbReference type="EC" id="1.11.1.6" evidence="2"/>